<reference evidence="1 2" key="1">
    <citation type="submission" date="2016-10" db="EMBL/GenBank/DDBJ databases">
        <authorList>
            <person name="de Groot N.N."/>
        </authorList>
    </citation>
    <scope>NUCLEOTIDE SEQUENCE [LARGE SCALE GENOMIC DNA]</scope>
    <source>
        <strain evidence="1 2">DSM 23031</strain>
    </source>
</reference>
<organism evidence="1 2">
    <name type="scientific">Chryseobacterium culicis</name>
    <dbReference type="NCBI Taxonomy" id="680127"/>
    <lineage>
        <taxon>Bacteria</taxon>
        <taxon>Pseudomonadati</taxon>
        <taxon>Bacteroidota</taxon>
        <taxon>Flavobacteriia</taxon>
        <taxon>Flavobacteriales</taxon>
        <taxon>Weeksellaceae</taxon>
        <taxon>Chryseobacterium group</taxon>
        <taxon>Chryseobacterium</taxon>
    </lineage>
</organism>
<protein>
    <submittedName>
        <fullName evidence="1">Uncharacterized protein</fullName>
    </submittedName>
</protein>
<sequence>MKNNITCWRVYLFFSSFVLQRYNTNNLLNMNQIQLPDTYAALSDFRKNDVYLPEMNQAQIIADFFPGTFTELTQRLSDITGAFYGGMLKQIGKLYGADAIEEVSRTFMYDLGSRMALKNLEAKPHLQPGIPAVAKILIGAVFTSSPEYSFEFKALNDHQCELLIKGTDRYHKITNSLQIAGLLKWPVIKPFIQGVCDTMGLDVLLNIKVLRLDPDSSCSYHVAISEK</sequence>
<dbReference type="AlphaFoldDB" id="A0A1H6H227"/>
<evidence type="ECO:0000313" key="1">
    <source>
        <dbReference type="EMBL" id="SEH29486.1"/>
    </source>
</evidence>
<evidence type="ECO:0000313" key="2">
    <source>
        <dbReference type="Proteomes" id="UP000198561"/>
    </source>
</evidence>
<dbReference type="Proteomes" id="UP000198561">
    <property type="component" value="Unassembled WGS sequence"/>
</dbReference>
<gene>
    <name evidence="1" type="ORF">SAMN05421593_1054</name>
</gene>
<proteinExistence type="predicted"/>
<accession>A0A1H6H227</accession>
<name>A0A1H6H227_CHRCI</name>
<dbReference type="EMBL" id="FNWQ01000001">
    <property type="protein sequence ID" value="SEH29486.1"/>
    <property type="molecule type" value="Genomic_DNA"/>
</dbReference>